<gene>
    <name evidence="8" type="ORF">A4H34_06815</name>
</gene>
<accession>A0A179B612</accession>
<dbReference type="GO" id="GO:0043190">
    <property type="term" value="C:ATP-binding cassette (ABC) transporter complex"/>
    <property type="evidence" value="ECO:0007669"/>
    <property type="project" value="InterPro"/>
</dbReference>
<dbReference type="InterPro" id="IPR047817">
    <property type="entry name" value="ABC2_TM_bact-type"/>
</dbReference>
<evidence type="ECO:0000256" key="2">
    <source>
        <dbReference type="ARBA" id="ARBA00022692"/>
    </source>
</evidence>
<evidence type="ECO:0000256" key="5">
    <source>
        <dbReference type="ARBA" id="ARBA00023251"/>
    </source>
</evidence>
<dbReference type="GO" id="GO:0046677">
    <property type="term" value="P:response to antibiotic"/>
    <property type="evidence" value="ECO:0007669"/>
    <property type="project" value="UniProtKB-KW"/>
</dbReference>
<dbReference type="InterPro" id="IPR000412">
    <property type="entry name" value="ABC_2_transport"/>
</dbReference>
<dbReference type="STRING" id="1823756.A4H34_06815"/>
<keyword evidence="5" id="KW-0046">Antibiotic resistance</keyword>
<comment type="subcellular location">
    <subcellularLocation>
        <location evidence="6">Cell membrane</location>
        <topology evidence="6">Multi-pass membrane protein</topology>
    </subcellularLocation>
    <subcellularLocation>
        <location evidence="1">Membrane</location>
        <topology evidence="1">Multi-pass membrane protein</topology>
    </subcellularLocation>
</comment>
<comment type="similarity">
    <text evidence="6">Belongs to the ABC-2 integral membrane protein family.</text>
</comment>
<evidence type="ECO:0000256" key="1">
    <source>
        <dbReference type="ARBA" id="ARBA00004141"/>
    </source>
</evidence>
<protein>
    <recommendedName>
        <fullName evidence="6">Transport permease protein</fullName>
    </recommendedName>
</protein>
<keyword evidence="3 6" id="KW-1133">Transmembrane helix</keyword>
<organism evidence="8 9">
    <name type="scientific">Peptidiphaga gingivicola</name>
    <dbReference type="NCBI Taxonomy" id="2741497"/>
    <lineage>
        <taxon>Bacteria</taxon>
        <taxon>Bacillati</taxon>
        <taxon>Actinomycetota</taxon>
        <taxon>Actinomycetes</taxon>
        <taxon>Actinomycetales</taxon>
        <taxon>Actinomycetaceae</taxon>
        <taxon>Peptidiphaga</taxon>
    </lineage>
</organism>
<proteinExistence type="inferred from homology"/>
<dbReference type="PANTHER" id="PTHR43027">
    <property type="entry name" value="DOXORUBICIN RESISTANCE ABC TRANSPORTER PERMEASE PROTEIN DRRC-RELATED"/>
    <property type="match status" value="1"/>
</dbReference>
<dbReference type="Proteomes" id="UP000078368">
    <property type="component" value="Unassembled WGS sequence"/>
</dbReference>
<evidence type="ECO:0000256" key="4">
    <source>
        <dbReference type="ARBA" id="ARBA00023136"/>
    </source>
</evidence>
<evidence type="ECO:0000256" key="6">
    <source>
        <dbReference type="RuleBase" id="RU361157"/>
    </source>
</evidence>
<dbReference type="PIRSF" id="PIRSF006648">
    <property type="entry name" value="DrrB"/>
    <property type="match status" value="1"/>
</dbReference>
<feature type="transmembrane region" description="Helical" evidence="6">
    <location>
        <begin position="139"/>
        <end position="161"/>
    </location>
</feature>
<feature type="transmembrane region" description="Helical" evidence="6">
    <location>
        <begin position="59"/>
        <end position="79"/>
    </location>
</feature>
<dbReference type="PANTHER" id="PTHR43027:SF2">
    <property type="entry name" value="TRANSPORT PERMEASE PROTEIN"/>
    <property type="match status" value="1"/>
</dbReference>
<feature type="domain" description="ABC transmembrane type-2" evidence="7">
    <location>
        <begin position="20"/>
        <end position="248"/>
    </location>
</feature>
<feature type="transmembrane region" description="Helical" evidence="6">
    <location>
        <begin position="173"/>
        <end position="191"/>
    </location>
</feature>
<dbReference type="EMBL" id="LVZK01000001">
    <property type="protein sequence ID" value="OAP86815.1"/>
    <property type="molecule type" value="Genomic_DNA"/>
</dbReference>
<dbReference type="GO" id="GO:0140359">
    <property type="term" value="F:ABC-type transporter activity"/>
    <property type="evidence" value="ECO:0007669"/>
    <property type="project" value="InterPro"/>
</dbReference>
<reference evidence="8 9" key="1">
    <citation type="submission" date="2016-04" db="EMBL/GenBank/DDBJ databases">
        <title>Peptidophaga gingivicola gen. nov., sp. nov., isolated from human subgingival plaque.</title>
        <authorList>
            <person name="Beall C.J."/>
            <person name="Mokrzan E.M."/>
            <person name="Griffen A.L."/>
            <person name="Leys E.J."/>
        </authorList>
    </citation>
    <scope>NUCLEOTIDE SEQUENCE [LARGE SCALE GENOMIC DNA]</scope>
    <source>
        <strain evidence="8 9">BA112</strain>
    </source>
</reference>
<dbReference type="PRINTS" id="PR00164">
    <property type="entry name" value="ABC2TRNSPORT"/>
</dbReference>
<feature type="transmembrane region" description="Helical" evidence="6">
    <location>
        <begin position="105"/>
        <end position="127"/>
    </location>
</feature>
<feature type="transmembrane region" description="Helical" evidence="6">
    <location>
        <begin position="224"/>
        <end position="245"/>
    </location>
</feature>
<feature type="transmembrane region" description="Helical" evidence="6">
    <location>
        <begin position="20"/>
        <end position="39"/>
    </location>
</feature>
<sequence>MRVFTKVLKTTALRTLREPANVVFMIAFAPAFMLIMGLIFGNDPKKEFGGQGFLDANVTAFPCIVIAIAAIIILPVDLVTQRETGVLRRFRATPLRPAVYMSADLTVRVVLSLLSIACLYAVAIVGFGVGADSLEVANVLLATALGLCSFMALGYLLAGLLPSQGAAQGIGNILVYPLIFLSGAAVPLSQLPEGVAAVARFSPLTQLTFLTKGLWEGDGWIQHWGSAASLIGMGVLCGALAARCFRWEK</sequence>
<evidence type="ECO:0000313" key="9">
    <source>
        <dbReference type="Proteomes" id="UP000078368"/>
    </source>
</evidence>
<comment type="caution">
    <text evidence="8">The sequence shown here is derived from an EMBL/GenBank/DDBJ whole genome shotgun (WGS) entry which is preliminary data.</text>
</comment>
<evidence type="ECO:0000313" key="8">
    <source>
        <dbReference type="EMBL" id="OAP86815.1"/>
    </source>
</evidence>
<dbReference type="InterPro" id="IPR013525">
    <property type="entry name" value="ABC2_TM"/>
</dbReference>
<dbReference type="PROSITE" id="PS51012">
    <property type="entry name" value="ABC_TM2"/>
    <property type="match status" value="1"/>
</dbReference>
<dbReference type="AlphaFoldDB" id="A0A179B612"/>
<evidence type="ECO:0000259" key="7">
    <source>
        <dbReference type="PROSITE" id="PS51012"/>
    </source>
</evidence>
<keyword evidence="6" id="KW-0813">Transport</keyword>
<keyword evidence="6" id="KW-1003">Cell membrane</keyword>
<keyword evidence="2 6" id="KW-0812">Transmembrane</keyword>
<dbReference type="OrthoDB" id="9778589at2"/>
<evidence type="ECO:0000256" key="3">
    <source>
        <dbReference type="ARBA" id="ARBA00022989"/>
    </source>
</evidence>
<name>A0A179B612_9ACTO</name>
<dbReference type="InterPro" id="IPR052902">
    <property type="entry name" value="ABC-2_transporter"/>
</dbReference>
<keyword evidence="9" id="KW-1185">Reference proteome</keyword>
<keyword evidence="4 6" id="KW-0472">Membrane</keyword>
<dbReference type="Pfam" id="PF01061">
    <property type="entry name" value="ABC2_membrane"/>
    <property type="match status" value="1"/>
</dbReference>
<dbReference type="RefSeq" id="WP_064231474.1">
    <property type="nucleotide sequence ID" value="NZ_LVZK01000001.1"/>
</dbReference>